<evidence type="ECO:0000256" key="4">
    <source>
        <dbReference type="ARBA" id="ARBA00022898"/>
    </source>
</evidence>
<evidence type="ECO:0000256" key="6">
    <source>
        <dbReference type="RuleBase" id="RU000382"/>
    </source>
</evidence>
<comment type="caution">
    <text evidence="7">The sequence shown here is derived from an EMBL/GenBank/DDBJ whole genome shotgun (WGS) entry which is preliminary data.</text>
</comment>
<dbReference type="SUPFAM" id="SSF53383">
    <property type="entry name" value="PLP-dependent transferases"/>
    <property type="match status" value="1"/>
</dbReference>
<dbReference type="PANTHER" id="PTHR11999">
    <property type="entry name" value="GROUP II PYRIDOXAL-5-PHOSPHATE DECARBOXYLASE"/>
    <property type="match status" value="1"/>
</dbReference>
<sequence>MDIEQFRKAGYQAIDRICDYYYNLQSKPVVSSVEPGYLRECLPAEPPQKGENFDDIADDYQKLIIPGLTHWQHPSFFAYFPTACTFEGMIADLYASSTANPGFNVSGNFMIEDAVFNPSLQWSASPACTELEAVMMDWAAQLLGLSPEFYNTSGMGGGAIQVRGYLASDVESNQTHQPQSTASDSALIAVVAARSLYQRKHPEAELQELVIYTTSQTHSLGLKAGMVLGLSVRVIDVTWNDHFSLRGDTLRSALEEDKVNGKKPFILLATVGTTSSGAIDNLPEIGAIAKEHPDLWVHIDSAWAGVALSCPEYREALHLEAINDYAHSFCTNFHKWGLTNFDASTLWVRDRKYLTEALDVTPPFLRTAHGDAGTVIDYRNWHLGLGRRFRALKLWFVLRSFGVQGFQDYIRRTIKLNALFASLVKSSDQLAIVTPPSLSLTVFHLNPKSVATHTESAARDSLNSLNKIFYGRISARNDILLTSTVLNGIFCIRFAVGSARTEESHIHAAYDLLCKEGQAAVDLWEQTTGEQAVQRL</sequence>
<dbReference type="Gene3D" id="3.40.640.10">
    <property type="entry name" value="Type I PLP-dependent aspartate aminotransferase-like (Major domain)"/>
    <property type="match status" value="1"/>
</dbReference>
<keyword evidence="3" id="KW-0210">Decarboxylase</keyword>
<gene>
    <name evidence="7" type="ORF">HGRIS_002393</name>
</gene>
<keyword evidence="4 6" id="KW-0663">Pyridoxal phosphate</keyword>
<dbReference type="Gene3D" id="1.20.1340.10">
    <property type="entry name" value="dopa decarboxylase, N-terminal domain"/>
    <property type="match status" value="1"/>
</dbReference>
<comment type="cofactor">
    <cofactor evidence="1 6">
        <name>pyridoxal 5'-phosphate</name>
        <dbReference type="ChEBI" id="CHEBI:597326"/>
    </cofactor>
</comment>
<organism evidence="7 8">
    <name type="scientific">Hohenbuehelia grisea</name>
    <dbReference type="NCBI Taxonomy" id="104357"/>
    <lineage>
        <taxon>Eukaryota</taxon>
        <taxon>Fungi</taxon>
        <taxon>Dikarya</taxon>
        <taxon>Basidiomycota</taxon>
        <taxon>Agaricomycotina</taxon>
        <taxon>Agaricomycetes</taxon>
        <taxon>Agaricomycetidae</taxon>
        <taxon>Agaricales</taxon>
        <taxon>Pleurotineae</taxon>
        <taxon>Pleurotaceae</taxon>
        <taxon>Hohenbuehelia</taxon>
    </lineage>
</organism>
<dbReference type="PANTHER" id="PTHR11999:SF70">
    <property type="entry name" value="MIP05841P"/>
    <property type="match status" value="1"/>
</dbReference>
<evidence type="ECO:0000313" key="8">
    <source>
        <dbReference type="Proteomes" id="UP001556367"/>
    </source>
</evidence>
<dbReference type="Pfam" id="PF00282">
    <property type="entry name" value="Pyridoxal_deC"/>
    <property type="match status" value="1"/>
</dbReference>
<protein>
    <recommendedName>
        <fullName evidence="9">Aromatic-L-amino-acid decarboxylase</fullName>
    </recommendedName>
</protein>
<dbReference type="InterPro" id="IPR015422">
    <property type="entry name" value="PyrdxlP-dep_Trfase_small"/>
</dbReference>
<dbReference type="Proteomes" id="UP001556367">
    <property type="component" value="Unassembled WGS sequence"/>
</dbReference>
<dbReference type="PROSITE" id="PS00392">
    <property type="entry name" value="DDC_GAD_HDC_YDC"/>
    <property type="match status" value="1"/>
</dbReference>
<dbReference type="InterPro" id="IPR021115">
    <property type="entry name" value="Pyridoxal-P_BS"/>
</dbReference>
<name>A0ABR3JKC2_9AGAR</name>
<comment type="similarity">
    <text evidence="2 6">Belongs to the group II decarboxylase family.</text>
</comment>
<proteinExistence type="inferred from homology"/>
<evidence type="ECO:0000256" key="2">
    <source>
        <dbReference type="ARBA" id="ARBA00009533"/>
    </source>
</evidence>
<evidence type="ECO:0000256" key="5">
    <source>
        <dbReference type="ARBA" id="ARBA00023239"/>
    </source>
</evidence>
<keyword evidence="5 6" id="KW-0456">Lyase</keyword>
<evidence type="ECO:0008006" key="9">
    <source>
        <dbReference type="Google" id="ProtNLM"/>
    </source>
</evidence>
<evidence type="ECO:0000256" key="3">
    <source>
        <dbReference type="ARBA" id="ARBA00022793"/>
    </source>
</evidence>
<keyword evidence="8" id="KW-1185">Reference proteome</keyword>
<dbReference type="InterPro" id="IPR010977">
    <property type="entry name" value="Aromatic_deC"/>
</dbReference>
<dbReference type="Gene3D" id="3.90.1150.10">
    <property type="entry name" value="Aspartate Aminotransferase, domain 1"/>
    <property type="match status" value="1"/>
</dbReference>
<evidence type="ECO:0000313" key="7">
    <source>
        <dbReference type="EMBL" id="KAL0956239.1"/>
    </source>
</evidence>
<dbReference type="InterPro" id="IPR015421">
    <property type="entry name" value="PyrdxlP-dep_Trfase_major"/>
</dbReference>
<dbReference type="EMBL" id="JASNQZ010000006">
    <property type="protein sequence ID" value="KAL0956239.1"/>
    <property type="molecule type" value="Genomic_DNA"/>
</dbReference>
<dbReference type="InterPro" id="IPR002129">
    <property type="entry name" value="PyrdxlP-dep_de-COase"/>
</dbReference>
<accession>A0ABR3JKC2</accession>
<reference evidence="8" key="1">
    <citation type="submission" date="2024-06" db="EMBL/GenBank/DDBJ databases">
        <title>Multi-omics analyses provide insights into the biosynthesis of the anticancer antibiotic pleurotin in Hohenbuehelia grisea.</title>
        <authorList>
            <person name="Weaver J.A."/>
            <person name="Alberti F."/>
        </authorList>
    </citation>
    <scope>NUCLEOTIDE SEQUENCE [LARGE SCALE GENOMIC DNA]</scope>
    <source>
        <strain evidence="8">T-177</strain>
    </source>
</reference>
<dbReference type="InterPro" id="IPR015424">
    <property type="entry name" value="PyrdxlP-dep_Trfase"/>
</dbReference>
<evidence type="ECO:0000256" key="1">
    <source>
        <dbReference type="ARBA" id="ARBA00001933"/>
    </source>
</evidence>
<dbReference type="PRINTS" id="PR00800">
    <property type="entry name" value="YHDCRBOXLASE"/>
</dbReference>